<dbReference type="Proteomes" id="UP001596091">
    <property type="component" value="Unassembled WGS sequence"/>
</dbReference>
<dbReference type="Gene3D" id="3.10.450.50">
    <property type="match status" value="1"/>
</dbReference>
<dbReference type="Pfam" id="PF07366">
    <property type="entry name" value="SnoaL"/>
    <property type="match status" value="1"/>
</dbReference>
<dbReference type="InterPro" id="IPR032710">
    <property type="entry name" value="NTF2-like_dom_sf"/>
</dbReference>
<organism evidence="1 2">
    <name type="scientific">Acidicapsa dinghuensis</name>
    <dbReference type="NCBI Taxonomy" id="2218256"/>
    <lineage>
        <taxon>Bacteria</taxon>
        <taxon>Pseudomonadati</taxon>
        <taxon>Acidobacteriota</taxon>
        <taxon>Terriglobia</taxon>
        <taxon>Terriglobales</taxon>
        <taxon>Acidobacteriaceae</taxon>
        <taxon>Acidicapsa</taxon>
    </lineage>
</organism>
<proteinExistence type="predicted"/>
<keyword evidence="2" id="KW-1185">Reference proteome</keyword>
<name>A0ABW1E973_9BACT</name>
<dbReference type="SUPFAM" id="SSF54427">
    <property type="entry name" value="NTF2-like"/>
    <property type="match status" value="1"/>
</dbReference>
<accession>A0ABW1E973</accession>
<evidence type="ECO:0000313" key="1">
    <source>
        <dbReference type="EMBL" id="MFC5860790.1"/>
    </source>
</evidence>
<dbReference type="RefSeq" id="WP_263335103.1">
    <property type="nucleotide sequence ID" value="NZ_JAGSYH010000002.1"/>
</dbReference>
<comment type="caution">
    <text evidence="1">The sequence shown here is derived from an EMBL/GenBank/DDBJ whole genome shotgun (WGS) entry which is preliminary data.</text>
</comment>
<sequence>MGLDNAAIVRRFADEVITQGEIDRAGEFAWEDVVEQVPLPGQGPGLEGLKDILRAFRTGFPDLVFAIEEQISEGDKVASRFEWTGTHRGEFLGIPATGRSVRVWGMVIDRLVEGRDGQAKIKETRIIMDTMGLMIQLGVVPAPGA</sequence>
<dbReference type="EMBL" id="JBHSPH010000001">
    <property type="protein sequence ID" value="MFC5860790.1"/>
    <property type="molecule type" value="Genomic_DNA"/>
</dbReference>
<reference evidence="2" key="1">
    <citation type="journal article" date="2019" name="Int. J. Syst. Evol. Microbiol.">
        <title>The Global Catalogue of Microorganisms (GCM) 10K type strain sequencing project: providing services to taxonomists for standard genome sequencing and annotation.</title>
        <authorList>
            <consortium name="The Broad Institute Genomics Platform"/>
            <consortium name="The Broad Institute Genome Sequencing Center for Infectious Disease"/>
            <person name="Wu L."/>
            <person name="Ma J."/>
        </authorList>
    </citation>
    <scope>NUCLEOTIDE SEQUENCE [LARGE SCALE GENOMIC DNA]</scope>
    <source>
        <strain evidence="2">JCM 4087</strain>
    </source>
</reference>
<dbReference type="PANTHER" id="PTHR38436">
    <property type="entry name" value="POLYKETIDE CYCLASE SNOAL-LIKE DOMAIN"/>
    <property type="match status" value="1"/>
</dbReference>
<dbReference type="PANTHER" id="PTHR38436:SF1">
    <property type="entry name" value="ESTER CYCLASE"/>
    <property type="match status" value="1"/>
</dbReference>
<protein>
    <submittedName>
        <fullName evidence="1">Ester cyclase</fullName>
    </submittedName>
</protein>
<evidence type="ECO:0000313" key="2">
    <source>
        <dbReference type="Proteomes" id="UP001596091"/>
    </source>
</evidence>
<gene>
    <name evidence="1" type="ORF">ACFPT7_00630</name>
</gene>
<dbReference type="InterPro" id="IPR009959">
    <property type="entry name" value="Cyclase_SnoaL-like"/>
</dbReference>